<reference evidence="5 6" key="1">
    <citation type="journal article" date="2019" name="Emerg. Microbes Infect.">
        <title>Comprehensive subspecies identification of 175 nontuberculous mycobacteria species based on 7547 genomic profiles.</title>
        <authorList>
            <person name="Matsumoto Y."/>
            <person name="Kinjo T."/>
            <person name="Motooka D."/>
            <person name="Nabeya D."/>
            <person name="Jung N."/>
            <person name="Uechi K."/>
            <person name="Horii T."/>
            <person name="Iida T."/>
            <person name="Fujita J."/>
            <person name="Nakamura S."/>
        </authorList>
    </citation>
    <scope>NUCLEOTIDE SEQUENCE [LARGE SCALE GENOMIC DNA]</scope>
    <source>
        <strain evidence="5 6">JCM 14738</strain>
    </source>
</reference>
<keyword evidence="4" id="KW-0472">Membrane</keyword>
<dbReference type="STRING" id="44010.AWC00_10910"/>
<dbReference type="EMBL" id="AP022613">
    <property type="protein sequence ID" value="BBZ41987.1"/>
    <property type="molecule type" value="Genomic_DNA"/>
</dbReference>
<sequence>MGDYKLATEPTGLTRFLRMPPEERLAWVRSSEGITAPGTRRLARFLAFARPRTCIPGMLAFYFATVVCGGVPVADLIVGMVVSYHIAAIANLYNMYTDIEEDNENIPVRVLDLGLYGRARLLRDTHLLTAGVFLLSLLVNWYFAALTLLALIGCQQYSFPPFRMKARPRVGILYFANAVAYPYLSAALAAPEKLRVFGKEEYTALAVYLFFWFCAKGLIKNVPDYDGDRRANLATSATLSASRRHAAIIAAVATVLVYAAVTVPVAFGFIGGKYLIAVLWLPVASFQAWRLVYESDQKSWNDMLRDDMFVSVGYLSTLILIERISFIAVTVVFAGFAVMLLCDWLGLDTRRREDFELP</sequence>
<dbReference type="AlphaFoldDB" id="A0A1X1TDT6"/>
<dbReference type="Gene3D" id="1.20.120.1780">
    <property type="entry name" value="UbiA prenyltransferase"/>
    <property type="match status" value="1"/>
</dbReference>
<evidence type="ECO:0000256" key="2">
    <source>
        <dbReference type="ARBA" id="ARBA00022692"/>
    </source>
</evidence>
<accession>A0A1X1TDT6</accession>
<dbReference type="GO" id="GO:0016020">
    <property type="term" value="C:membrane"/>
    <property type="evidence" value="ECO:0007669"/>
    <property type="project" value="UniProtKB-SubCell"/>
</dbReference>
<dbReference type="Pfam" id="PF01040">
    <property type="entry name" value="UbiA"/>
    <property type="match status" value="1"/>
</dbReference>
<dbReference type="Gene3D" id="1.10.357.140">
    <property type="entry name" value="UbiA prenyltransferase"/>
    <property type="match status" value="1"/>
</dbReference>
<comment type="subcellular location">
    <subcellularLocation>
        <location evidence="1">Membrane</location>
        <topology evidence="1">Multi-pass membrane protein</topology>
    </subcellularLocation>
</comment>
<dbReference type="PANTHER" id="PTHR42723">
    <property type="entry name" value="CHLOROPHYLL SYNTHASE"/>
    <property type="match status" value="1"/>
</dbReference>
<gene>
    <name evidence="5" type="ORF">MCNS_50500</name>
</gene>
<evidence type="ECO:0000256" key="4">
    <source>
        <dbReference type="ARBA" id="ARBA00023136"/>
    </source>
</evidence>
<evidence type="ECO:0000313" key="6">
    <source>
        <dbReference type="Proteomes" id="UP000467385"/>
    </source>
</evidence>
<dbReference type="PANTHER" id="PTHR42723:SF1">
    <property type="entry name" value="CHLOROPHYLL SYNTHASE, CHLOROPLASTIC"/>
    <property type="match status" value="1"/>
</dbReference>
<dbReference type="InterPro" id="IPR000537">
    <property type="entry name" value="UbiA_prenyltransferase"/>
</dbReference>
<dbReference type="GO" id="GO:0016765">
    <property type="term" value="F:transferase activity, transferring alkyl or aryl (other than methyl) groups"/>
    <property type="evidence" value="ECO:0007669"/>
    <property type="project" value="InterPro"/>
</dbReference>
<dbReference type="InterPro" id="IPR050475">
    <property type="entry name" value="Prenyltransferase_related"/>
</dbReference>
<keyword evidence="6" id="KW-1185">Reference proteome</keyword>
<evidence type="ECO:0000256" key="3">
    <source>
        <dbReference type="ARBA" id="ARBA00022989"/>
    </source>
</evidence>
<dbReference type="Proteomes" id="UP000467385">
    <property type="component" value="Chromosome"/>
</dbReference>
<dbReference type="OrthoDB" id="4528743at2"/>
<evidence type="ECO:0000256" key="1">
    <source>
        <dbReference type="ARBA" id="ARBA00004141"/>
    </source>
</evidence>
<organism evidence="5 6">
    <name type="scientific">Mycobacterium conspicuum</name>
    <dbReference type="NCBI Taxonomy" id="44010"/>
    <lineage>
        <taxon>Bacteria</taxon>
        <taxon>Bacillati</taxon>
        <taxon>Actinomycetota</taxon>
        <taxon>Actinomycetes</taxon>
        <taxon>Mycobacteriales</taxon>
        <taxon>Mycobacteriaceae</taxon>
        <taxon>Mycobacterium</taxon>
    </lineage>
</organism>
<dbReference type="RefSeq" id="WP_085232674.1">
    <property type="nucleotide sequence ID" value="NZ_AP022613.1"/>
</dbReference>
<evidence type="ECO:0000313" key="5">
    <source>
        <dbReference type="EMBL" id="BBZ41987.1"/>
    </source>
</evidence>
<keyword evidence="3" id="KW-1133">Transmembrane helix</keyword>
<protein>
    <submittedName>
        <fullName evidence="5">Uncharacterized protein</fullName>
    </submittedName>
</protein>
<name>A0A1X1TDT6_9MYCO</name>
<keyword evidence="2" id="KW-0812">Transmembrane</keyword>
<dbReference type="InterPro" id="IPR044878">
    <property type="entry name" value="UbiA_sf"/>
</dbReference>
<proteinExistence type="predicted"/>